<keyword evidence="7" id="KW-0028">Amino-acid biosynthesis</keyword>
<evidence type="ECO:0000256" key="4">
    <source>
        <dbReference type="ARBA" id="ARBA00011193"/>
    </source>
</evidence>
<accession>A0A1G2AAY4</accession>
<evidence type="ECO:0000256" key="9">
    <source>
        <dbReference type="PIRSR" id="PIRSR001399-2"/>
    </source>
</evidence>
<dbReference type="GO" id="GO:0008652">
    <property type="term" value="P:amino acid biosynthetic process"/>
    <property type="evidence" value="ECO:0007669"/>
    <property type="project" value="UniProtKB-KW"/>
</dbReference>
<dbReference type="PIRSF" id="PIRSF001399">
    <property type="entry name" value="DHquinase_II"/>
    <property type="match status" value="1"/>
</dbReference>
<dbReference type="SUPFAM" id="SSF52304">
    <property type="entry name" value="Type II 3-dehydroquinate dehydratase"/>
    <property type="match status" value="1"/>
</dbReference>
<keyword evidence="6 7" id="KW-0456">Lyase</keyword>
<feature type="binding site" evidence="7 9">
    <location>
        <position position="111"/>
    </location>
    <ligand>
        <name>substrate</name>
    </ligand>
</feature>
<dbReference type="HAMAP" id="MF_00169">
    <property type="entry name" value="AroQ"/>
    <property type="match status" value="1"/>
</dbReference>
<sequence length="146" mass="16382">MQILIIHGPNLNKIGKRDTAHYGTKTLAELNDFVSEHAHALNPEIQLDFFQSNHEGSLIDYIQERSLADGILMNPGALSHYSYALSDALRDFRGKKVEVHLSDIKNREHFRANTVTGDACDAIFSGKKEESYKEGLTYLYQMIAGA</sequence>
<organism evidence="11 12">
    <name type="scientific">Candidatus Jacksonbacteria bacterium RIFCSPLOWO2_02_FULL_44_20</name>
    <dbReference type="NCBI Taxonomy" id="1798460"/>
    <lineage>
        <taxon>Bacteria</taxon>
        <taxon>Candidatus Jacksoniibacteriota</taxon>
    </lineage>
</organism>
<evidence type="ECO:0000256" key="8">
    <source>
        <dbReference type="PIRSR" id="PIRSR001399-1"/>
    </source>
</evidence>
<dbReference type="AlphaFoldDB" id="A0A1G2AAY4"/>
<evidence type="ECO:0000256" key="5">
    <source>
        <dbReference type="ARBA" id="ARBA00012060"/>
    </source>
</evidence>
<dbReference type="Pfam" id="PF01220">
    <property type="entry name" value="DHquinase_II"/>
    <property type="match status" value="1"/>
</dbReference>
<gene>
    <name evidence="7" type="primary">aroQ</name>
    <name evidence="11" type="ORF">A3H61_05420</name>
</gene>
<feature type="active site" description="Proton acceptor" evidence="7 8">
    <location>
        <position position="22"/>
    </location>
</feature>
<feature type="binding site" evidence="7 9">
    <location>
        <position position="80"/>
    </location>
    <ligand>
        <name>substrate</name>
    </ligand>
</feature>
<dbReference type="Gene3D" id="3.40.50.9100">
    <property type="entry name" value="Dehydroquinase, class II"/>
    <property type="match status" value="1"/>
</dbReference>
<evidence type="ECO:0000256" key="7">
    <source>
        <dbReference type="HAMAP-Rule" id="MF_00169"/>
    </source>
</evidence>
<dbReference type="PANTHER" id="PTHR21272:SF3">
    <property type="entry name" value="CATABOLIC 3-DEHYDROQUINASE"/>
    <property type="match status" value="1"/>
</dbReference>
<feature type="binding site" evidence="7 9">
    <location>
        <begin position="101"/>
        <end position="102"/>
    </location>
    <ligand>
        <name>substrate</name>
    </ligand>
</feature>
<feature type="site" description="Transition state stabilizer" evidence="7 10">
    <location>
        <position position="17"/>
    </location>
</feature>
<comment type="caution">
    <text evidence="11">The sequence shown here is derived from an EMBL/GenBank/DDBJ whole genome shotgun (WGS) entry which is preliminary data.</text>
</comment>
<dbReference type="InterPro" id="IPR001874">
    <property type="entry name" value="DHquinase_II"/>
</dbReference>
<dbReference type="NCBIfam" id="NF003807">
    <property type="entry name" value="PRK05395.1-4"/>
    <property type="match status" value="1"/>
</dbReference>
<feature type="active site" description="Proton donor" evidence="7 8">
    <location>
        <position position="100"/>
    </location>
</feature>
<dbReference type="NCBIfam" id="NF003805">
    <property type="entry name" value="PRK05395.1-2"/>
    <property type="match status" value="1"/>
</dbReference>
<protein>
    <recommendedName>
        <fullName evidence="5 7">3-dehydroquinate dehydratase</fullName>
        <shortName evidence="7">3-dehydroquinase</shortName>
        <ecNumber evidence="5 7">4.2.1.10</ecNumber>
    </recommendedName>
    <alternativeName>
        <fullName evidence="7">Type II DHQase</fullName>
    </alternativeName>
</protein>
<keyword evidence="7" id="KW-0057">Aromatic amino acid biosynthesis</keyword>
<dbReference type="GO" id="GO:0019631">
    <property type="term" value="P:quinate catabolic process"/>
    <property type="evidence" value="ECO:0007669"/>
    <property type="project" value="TreeGrafter"/>
</dbReference>
<comment type="similarity">
    <text evidence="3 7">Belongs to the type-II 3-dehydroquinase family.</text>
</comment>
<dbReference type="Proteomes" id="UP000178315">
    <property type="component" value="Unassembled WGS sequence"/>
</dbReference>
<evidence type="ECO:0000256" key="1">
    <source>
        <dbReference type="ARBA" id="ARBA00001864"/>
    </source>
</evidence>
<dbReference type="EC" id="4.2.1.10" evidence="5 7"/>
<dbReference type="GO" id="GO:0009423">
    <property type="term" value="P:chorismate biosynthetic process"/>
    <property type="evidence" value="ECO:0007669"/>
    <property type="project" value="UniProtKB-UniRule"/>
</dbReference>
<dbReference type="CDD" id="cd00466">
    <property type="entry name" value="DHQase_II"/>
    <property type="match status" value="1"/>
</dbReference>
<name>A0A1G2AAY4_9BACT</name>
<dbReference type="GO" id="GO:0003855">
    <property type="term" value="F:3-dehydroquinate dehydratase activity"/>
    <property type="evidence" value="ECO:0007669"/>
    <property type="project" value="UniProtKB-UniRule"/>
</dbReference>
<evidence type="ECO:0000256" key="2">
    <source>
        <dbReference type="ARBA" id="ARBA00004902"/>
    </source>
</evidence>
<evidence type="ECO:0000256" key="10">
    <source>
        <dbReference type="PIRSR" id="PIRSR001399-3"/>
    </source>
</evidence>
<comment type="catalytic activity">
    <reaction evidence="1 7">
        <text>3-dehydroquinate = 3-dehydroshikimate + H2O</text>
        <dbReference type="Rhea" id="RHEA:21096"/>
        <dbReference type="ChEBI" id="CHEBI:15377"/>
        <dbReference type="ChEBI" id="CHEBI:16630"/>
        <dbReference type="ChEBI" id="CHEBI:32364"/>
        <dbReference type="EC" id="4.2.1.10"/>
    </reaction>
</comment>
<feature type="binding site" evidence="7 9">
    <location>
        <position position="74"/>
    </location>
    <ligand>
        <name>substrate</name>
    </ligand>
</feature>
<evidence type="ECO:0000256" key="3">
    <source>
        <dbReference type="ARBA" id="ARBA00011037"/>
    </source>
</evidence>
<evidence type="ECO:0000313" key="12">
    <source>
        <dbReference type="Proteomes" id="UP000178315"/>
    </source>
</evidence>
<dbReference type="GO" id="GO:0009073">
    <property type="term" value="P:aromatic amino acid family biosynthetic process"/>
    <property type="evidence" value="ECO:0007669"/>
    <property type="project" value="UniProtKB-KW"/>
</dbReference>
<proteinExistence type="inferred from homology"/>
<evidence type="ECO:0000256" key="6">
    <source>
        <dbReference type="ARBA" id="ARBA00023239"/>
    </source>
</evidence>
<dbReference type="UniPathway" id="UPA00053">
    <property type="reaction ID" value="UER00086"/>
</dbReference>
<reference evidence="11 12" key="1">
    <citation type="journal article" date="2016" name="Nat. Commun.">
        <title>Thousands of microbial genomes shed light on interconnected biogeochemical processes in an aquifer system.</title>
        <authorList>
            <person name="Anantharaman K."/>
            <person name="Brown C.T."/>
            <person name="Hug L.A."/>
            <person name="Sharon I."/>
            <person name="Castelle C.J."/>
            <person name="Probst A.J."/>
            <person name="Thomas B.C."/>
            <person name="Singh A."/>
            <person name="Wilkins M.J."/>
            <person name="Karaoz U."/>
            <person name="Brodie E.L."/>
            <person name="Williams K.H."/>
            <person name="Hubbard S.S."/>
            <person name="Banfield J.F."/>
        </authorList>
    </citation>
    <scope>NUCLEOTIDE SEQUENCE [LARGE SCALE GENOMIC DNA]</scope>
</reference>
<comment type="subunit">
    <text evidence="4 7">Homododecamer.</text>
</comment>
<feature type="binding site" evidence="7 9">
    <location>
        <position position="87"/>
    </location>
    <ligand>
        <name>substrate</name>
    </ligand>
</feature>
<evidence type="ECO:0000313" key="11">
    <source>
        <dbReference type="EMBL" id="OGY73200.1"/>
    </source>
</evidence>
<dbReference type="PANTHER" id="PTHR21272">
    <property type="entry name" value="CATABOLIC 3-DEHYDROQUINASE"/>
    <property type="match status" value="1"/>
</dbReference>
<dbReference type="EMBL" id="MHJU01000016">
    <property type="protein sequence ID" value="OGY73200.1"/>
    <property type="molecule type" value="Genomic_DNA"/>
</dbReference>
<dbReference type="InterPro" id="IPR036441">
    <property type="entry name" value="DHquinase_II_sf"/>
</dbReference>
<comment type="function">
    <text evidence="7">Catalyzes a trans-dehydration via an enolate intermediate.</text>
</comment>
<comment type="pathway">
    <text evidence="2 7">Metabolic intermediate biosynthesis; chorismate biosynthesis; chorismate from D-erythrose 4-phosphate and phosphoenolpyruvate: step 3/7.</text>
</comment>